<accession>A0A026W9V0</accession>
<gene>
    <name evidence="1" type="ORF">X777_09556</name>
</gene>
<evidence type="ECO:0000313" key="2">
    <source>
        <dbReference type="Proteomes" id="UP000053097"/>
    </source>
</evidence>
<evidence type="ECO:0000313" key="1">
    <source>
        <dbReference type="EMBL" id="EZA51799.1"/>
    </source>
</evidence>
<dbReference type="AlphaFoldDB" id="A0A026W9V0"/>
<reference evidence="1 2" key="1">
    <citation type="journal article" date="2014" name="Curr. Biol.">
        <title>The genome of the clonal raider ant Cerapachys biroi.</title>
        <authorList>
            <person name="Oxley P.R."/>
            <person name="Ji L."/>
            <person name="Fetter-Pruneda I."/>
            <person name="McKenzie S.K."/>
            <person name="Li C."/>
            <person name="Hu H."/>
            <person name="Zhang G."/>
            <person name="Kronauer D.J."/>
        </authorList>
    </citation>
    <scope>NUCLEOTIDE SEQUENCE [LARGE SCALE GENOMIC DNA]</scope>
</reference>
<proteinExistence type="predicted"/>
<protein>
    <submittedName>
        <fullName evidence="1">Uncharacterized protein</fullName>
    </submittedName>
</protein>
<dbReference type="EMBL" id="KK107372">
    <property type="protein sequence ID" value="EZA51799.1"/>
    <property type="molecule type" value="Genomic_DNA"/>
</dbReference>
<name>A0A026W9V0_OOCBI</name>
<dbReference type="Proteomes" id="UP000053097">
    <property type="component" value="Unassembled WGS sequence"/>
</dbReference>
<sequence length="126" mass="13880">SVRPVDVAYLISCQARGNGSSSSPRYNGDRGKGKRIAIVDDRGGKAGRARWEDESHVAVMAAVAACIPQLYEAEERRGRTLRVATRKMSVRRSSSLVLDQTSVALLRCGRTRCLVHRRSPVFPRAN</sequence>
<feature type="non-terminal residue" evidence="1">
    <location>
        <position position="1"/>
    </location>
</feature>
<organism evidence="1 2">
    <name type="scientific">Ooceraea biroi</name>
    <name type="common">Clonal raider ant</name>
    <name type="synonym">Cerapachys biroi</name>
    <dbReference type="NCBI Taxonomy" id="2015173"/>
    <lineage>
        <taxon>Eukaryota</taxon>
        <taxon>Metazoa</taxon>
        <taxon>Ecdysozoa</taxon>
        <taxon>Arthropoda</taxon>
        <taxon>Hexapoda</taxon>
        <taxon>Insecta</taxon>
        <taxon>Pterygota</taxon>
        <taxon>Neoptera</taxon>
        <taxon>Endopterygota</taxon>
        <taxon>Hymenoptera</taxon>
        <taxon>Apocrita</taxon>
        <taxon>Aculeata</taxon>
        <taxon>Formicoidea</taxon>
        <taxon>Formicidae</taxon>
        <taxon>Dorylinae</taxon>
        <taxon>Ooceraea</taxon>
    </lineage>
</organism>
<keyword evidence="2" id="KW-1185">Reference proteome</keyword>